<keyword evidence="1" id="KW-0812">Transmembrane</keyword>
<name>A0ABU7VZ22_9BACL</name>
<dbReference type="Pfam" id="PF01522">
    <property type="entry name" value="Polysacc_deac_1"/>
    <property type="match status" value="1"/>
</dbReference>
<dbReference type="SUPFAM" id="SSF88713">
    <property type="entry name" value="Glycoside hydrolase/deacetylase"/>
    <property type="match status" value="1"/>
</dbReference>
<dbReference type="RefSeq" id="WP_331849053.1">
    <property type="nucleotide sequence ID" value="NZ_JAZHPZ010000020.1"/>
</dbReference>
<keyword evidence="4" id="KW-1185">Reference proteome</keyword>
<evidence type="ECO:0000313" key="3">
    <source>
        <dbReference type="EMBL" id="MEF2968937.1"/>
    </source>
</evidence>
<keyword evidence="1" id="KW-0472">Membrane</keyword>
<reference evidence="3 4" key="1">
    <citation type="submission" date="2024-02" db="EMBL/GenBank/DDBJ databases">
        <title>A nitrogen-fixing paenibacillus bacterium.</title>
        <authorList>
            <person name="Zhang W.L."/>
            <person name="Chen S.F."/>
        </authorList>
    </citation>
    <scope>NUCLEOTIDE SEQUENCE [LARGE SCALE GENOMIC DNA]</scope>
    <source>
        <strain evidence="3 4">M1</strain>
    </source>
</reference>
<dbReference type="PANTHER" id="PTHR10587">
    <property type="entry name" value="GLYCOSYL TRANSFERASE-RELATED"/>
    <property type="match status" value="1"/>
</dbReference>
<dbReference type="EMBL" id="JAZHPZ010000020">
    <property type="protein sequence ID" value="MEF2968937.1"/>
    <property type="molecule type" value="Genomic_DNA"/>
</dbReference>
<organism evidence="3 4">
    <name type="scientific">Paenibacillus haidiansis</name>
    <dbReference type="NCBI Taxonomy" id="1574488"/>
    <lineage>
        <taxon>Bacteria</taxon>
        <taxon>Bacillati</taxon>
        <taxon>Bacillota</taxon>
        <taxon>Bacilli</taxon>
        <taxon>Bacillales</taxon>
        <taxon>Paenibacillaceae</taxon>
        <taxon>Paenibacillus</taxon>
    </lineage>
</organism>
<dbReference type="PANTHER" id="PTHR10587:SF137">
    <property type="entry name" value="4-DEOXY-4-FORMAMIDO-L-ARABINOSE-PHOSPHOUNDECAPRENOL DEFORMYLASE ARND-RELATED"/>
    <property type="match status" value="1"/>
</dbReference>
<evidence type="ECO:0000313" key="4">
    <source>
        <dbReference type="Proteomes" id="UP001306950"/>
    </source>
</evidence>
<evidence type="ECO:0000259" key="2">
    <source>
        <dbReference type="PROSITE" id="PS51677"/>
    </source>
</evidence>
<sequence length="478" mass="54377">METLLLWLFYIYSLYAFLPGLVTRLFGFRVFRRGISDHTFALTFDDGPDPEYTPQLLDLLKRYRVKATFFVVGSHAEKHPELIKRMHDEGHLIGSHNYVHKTNWLMGPGAVKKQIQKTSAIIQEVTGAKPHFYRPPWGIVNLFDFAKRDDTQIVLWSGIFNDWRERTGAERLTERMLKKLRGGEVFLLHDCGTTAGANSEAPREMLIALERVLDVAKRKGLTSVRIDELIDTTETAKAAKEANAHIDPKASSPRAAAGAKSLSWSKRVLVSLWLLWEKVFHWMFRLETANKEDPMMHFRIRPYHGETVEMSGGVKLSGGDKIMELHFDNKKLFELGMRSKSPVQLAIKMVRGTEKEMPKLAQYVMDHPDLHDVKALYGVSMINRGPEQFGFTVADLPKGWFATSTQMYLKFLLRVIHPDGGSRLKQSAEQLVPKLILMPIEDLVANFLQDGSHRRISAKQEVADSEEEAVLSATIPSH</sequence>
<dbReference type="PROSITE" id="PS51677">
    <property type="entry name" value="NODB"/>
    <property type="match status" value="1"/>
</dbReference>
<proteinExistence type="predicted"/>
<gene>
    <name evidence="3" type="ORF">V3851_24420</name>
</gene>
<comment type="caution">
    <text evidence="3">The sequence shown here is derived from an EMBL/GenBank/DDBJ whole genome shotgun (WGS) entry which is preliminary data.</text>
</comment>
<feature type="transmembrane region" description="Helical" evidence="1">
    <location>
        <begin position="6"/>
        <end position="26"/>
    </location>
</feature>
<dbReference type="InterPro" id="IPR011330">
    <property type="entry name" value="Glyco_hydro/deAcase_b/a-brl"/>
</dbReference>
<dbReference type="CDD" id="cd10959">
    <property type="entry name" value="CE4_NodB_like_3"/>
    <property type="match status" value="1"/>
</dbReference>
<feature type="domain" description="NodB homology" evidence="2">
    <location>
        <begin position="38"/>
        <end position="224"/>
    </location>
</feature>
<dbReference type="InterPro" id="IPR054467">
    <property type="entry name" value="YkoP-like_dom"/>
</dbReference>
<accession>A0ABU7VZ22</accession>
<dbReference type="Gene3D" id="3.20.20.370">
    <property type="entry name" value="Glycoside hydrolase/deacetylase"/>
    <property type="match status" value="1"/>
</dbReference>
<protein>
    <submittedName>
        <fullName evidence="3">Polysaccharide deacetylase family protein</fullName>
    </submittedName>
</protein>
<evidence type="ECO:0000256" key="1">
    <source>
        <dbReference type="SAM" id="Phobius"/>
    </source>
</evidence>
<dbReference type="Proteomes" id="UP001306950">
    <property type="component" value="Unassembled WGS sequence"/>
</dbReference>
<keyword evidence="1" id="KW-1133">Transmembrane helix</keyword>
<dbReference type="InterPro" id="IPR050248">
    <property type="entry name" value="Polysacc_deacetylase_ArnD"/>
</dbReference>
<dbReference type="InterPro" id="IPR002509">
    <property type="entry name" value="NODB_dom"/>
</dbReference>
<dbReference type="Pfam" id="PF22790">
    <property type="entry name" value="YkoP"/>
    <property type="match status" value="1"/>
</dbReference>